<keyword evidence="3 5" id="KW-1133">Transmembrane helix</keyword>
<dbReference type="AlphaFoldDB" id="A0A1C2DH67"/>
<keyword evidence="2 5" id="KW-0812">Transmembrane</keyword>
<proteinExistence type="predicted"/>
<comment type="subcellular location">
    <subcellularLocation>
        <location evidence="1">Membrane</location>
        <topology evidence="1">Single-pass membrane protein</topology>
    </subcellularLocation>
</comment>
<dbReference type="OrthoDB" id="9775513at2"/>
<evidence type="ECO:0000256" key="5">
    <source>
        <dbReference type="SAM" id="Phobius"/>
    </source>
</evidence>
<reference evidence="7 8" key="1">
    <citation type="submission" date="2016-08" db="EMBL/GenBank/DDBJ databases">
        <title>Whole genome sequence of Pseudomonas graminis strain UASWS1507, a potential biological control agent for agriculture.</title>
        <authorList>
            <person name="Crovadore J."/>
            <person name="Calmin G."/>
            <person name="Chablais R."/>
            <person name="Cochard B."/>
            <person name="Lefort F."/>
        </authorList>
    </citation>
    <scope>NUCLEOTIDE SEQUENCE [LARGE SCALE GENOMIC DNA]</scope>
    <source>
        <strain evidence="7 8">UASWS1507</strain>
    </source>
</reference>
<dbReference type="GO" id="GO:0016020">
    <property type="term" value="C:membrane"/>
    <property type="evidence" value="ECO:0007669"/>
    <property type="project" value="UniProtKB-SubCell"/>
</dbReference>
<dbReference type="Proteomes" id="UP000095143">
    <property type="component" value="Unassembled WGS sequence"/>
</dbReference>
<comment type="caution">
    <text evidence="7">The sequence shown here is derived from an EMBL/GenBank/DDBJ whole genome shotgun (WGS) entry which is preliminary data.</text>
</comment>
<sequence length="402" mass="44609">MNALTTEQTPRLGDQVTYLDGQDERSITGSVRVIWTCALMLACFLAWAAWFQVVEVSTGTGKVVPSSREQLIQSMEGGIIKELNVSEGTLVERGQVLAQLDAVKSESNVGESEAKYRAALASVNRLQAEVSEKPLTFDASLDKYPELRRAETDLFNARRRGLGETLTGIESSLKLVRSELAITENLAKIGASSRVEVLRLNRQRSELELKATEARSEYMVHAREDLAKANAEAQMLSAVIRGRSDSLSRLTLRSPVRGIVKDIEVSTIGGVVPPNGQLMQIVPLDEQLLIETRISPRDIAFIHPEQQAKVKITAYDYSIYGSLDGKVVTISPDTIQDEVKPEIFYYRVYIRTDSDVLRNKAGKSFAIVPGMIATVDIRTGEKTVLDYLIKPLNRAREALRER</sequence>
<evidence type="ECO:0000313" key="7">
    <source>
        <dbReference type="EMBL" id="OCX14101.1"/>
    </source>
</evidence>
<protein>
    <submittedName>
        <fullName evidence="7">Secretion protein HlyD</fullName>
    </submittedName>
</protein>
<evidence type="ECO:0000256" key="3">
    <source>
        <dbReference type="ARBA" id="ARBA00022989"/>
    </source>
</evidence>
<evidence type="ECO:0000256" key="4">
    <source>
        <dbReference type="ARBA" id="ARBA00023136"/>
    </source>
</evidence>
<dbReference type="RefSeq" id="WP_065991607.1">
    <property type="nucleotide sequence ID" value="NZ_MDEN01000068.1"/>
</dbReference>
<evidence type="ECO:0000313" key="8">
    <source>
        <dbReference type="Proteomes" id="UP000095143"/>
    </source>
</evidence>
<dbReference type="InterPro" id="IPR058982">
    <property type="entry name" value="Beta-barrel_AprE"/>
</dbReference>
<dbReference type="Gene3D" id="2.40.30.170">
    <property type="match status" value="1"/>
</dbReference>
<organism evidence="7 8">
    <name type="scientific">Pseudomonas graminis</name>
    <dbReference type="NCBI Taxonomy" id="158627"/>
    <lineage>
        <taxon>Bacteria</taxon>
        <taxon>Pseudomonadati</taxon>
        <taxon>Pseudomonadota</taxon>
        <taxon>Gammaproteobacteria</taxon>
        <taxon>Pseudomonadales</taxon>
        <taxon>Pseudomonadaceae</taxon>
        <taxon>Pseudomonas</taxon>
    </lineage>
</organism>
<dbReference type="PANTHER" id="PTHR30386">
    <property type="entry name" value="MEMBRANE FUSION SUBUNIT OF EMRAB-TOLC MULTIDRUG EFFLUX PUMP"/>
    <property type="match status" value="1"/>
</dbReference>
<evidence type="ECO:0000256" key="1">
    <source>
        <dbReference type="ARBA" id="ARBA00004167"/>
    </source>
</evidence>
<accession>A0A1C2DH67</accession>
<evidence type="ECO:0000259" key="6">
    <source>
        <dbReference type="Pfam" id="PF26002"/>
    </source>
</evidence>
<name>A0A1C2DH67_9PSED</name>
<feature type="domain" description="AprE-like beta-barrel" evidence="6">
    <location>
        <begin position="288"/>
        <end position="380"/>
    </location>
</feature>
<dbReference type="Gene3D" id="2.40.50.100">
    <property type="match status" value="1"/>
</dbReference>
<dbReference type="PANTHER" id="PTHR30386:SF26">
    <property type="entry name" value="TRANSPORT PROTEIN COMB"/>
    <property type="match status" value="1"/>
</dbReference>
<dbReference type="SUPFAM" id="SSF111369">
    <property type="entry name" value="HlyD-like secretion proteins"/>
    <property type="match status" value="1"/>
</dbReference>
<dbReference type="InterPro" id="IPR050739">
    <property type="entry name" value="MFP"/>
</dbReference>
<gene>
    <name evidence="7" type="ORF">BBI10_21390</name>
</gene>
<evidence type="ECO:0000256" key="2">
    <source>
        <dbReference type="ARBA" id="ARBA00022692"/>
    </source>
</evidence>
<dbReference type="Pfam" id="PF26002">
    <property type="entry name" value="Beta-barrel_AprE"/>
    <property type="match status" value="1"/>
</dbReference>
<dbReference type="EMBL" id="MDEN01000068">
    <property type="protein sequence ID" value="OCX14101.1"/>
    <property type="molecule type" value="Genomic_DNA"/>
</dbReference>
<dbReference type="PRINTS" id="PR01490">
    <property type="entry name" value="RTXTOXIND"/>
</dbReference>
<keyword evidence="4 5" id="KW-0472">Membrane</keyword>
<feature type="transmembrane region" description="Helical" evidence="5">
    <location>
        <begin position="33"/>
        <end position="53"/>
    </location>
</feature>